<accession>A0ABP4X1T3</accession>
<proteinExistence type="predicted"/>
<dbReference type="Proteomes" id="UP001501204">
    <property type="component" value="Unassembled WGS sequence"/>
</dbReference>
<evidence type="ECO:0000313" key="1">
    <source>
        <dbReference type="EMBL" id="GAA1768272.1"/>
    </source>
</evidence>
<comment type="caution">
    <text evidence="1">The sequence shown here is derived from an EMBL/GenBank/DDBJ whole genome shotgun (WGS) entry which is preliminary data.</text>
</comment>
<dbReference type="EMBL" id="BAAAOA010000037">
    <property type="protein sequence ID" value="GAA1768272.1"/>
    <property type="molecule type" value="Genomic_DNA"/>
</dbReference>
<gene>
    <name evidence="1" type="ORF">GCM10009767_28210</name>
</gene>
<organism evidence="1 2">
    <name type="scientific">Kocuria aegyptia</name>
    <dbReference type="NCBI Taxonomy" id="330943"/>
    <lineage>
        <taxon>Bacteria</taxon>
        <taxon>Bacillati</taxon>
        <taxon>Actinomycetota</taxon>
        <taxon>Actinomycetes</taxon>
        <taxon>Micrococcales</taxon>
        <taxon>Micrococcaceae</taxon>
        <taxon>Kocuria</taxon>
    </lineage>
</organism>
<evidence type="ECO:0000313" key="2">
    <source>
        <dbReference type="Proteomes" id="UP001501204"/>
    </source>
</evidence>
<reference evidence="2" key="1">
    <citation type="journal article" date="2019" name="Int. J. Syst. Evol. Microbiol.">
        <title>The Global Catalogue of Microorganisms (GCM) 10K type strain sequencing project: providing services to taxonomists for standard genome sequencing and annotation.</title>
        <authorList>
            <consortium name="The Broad Institute Genomics Platform"/>
            <consortium name="The Broad Institute Genome Sequencing Center for Infectious Disease"/>
            <person name="Wu L."/>
            <person name="Ma J."/>
        </authorList>
    </citation>
    <scope>NUCLEOTIDE SEQUENCE [LARGE SCALE GENOMIC DNA]</scope>
    <source>
        <strain evidence="2">JCM 14735</strain>
    </source>
</reference>
<protein>
    <submittedName>
        <fullName evidence="1">Uncharacterized protein</fullName>
    </submittedName>
</protein>
<keyword evidence="2" id="KW-1185">Reference proteome</keyword>
<name>A0ABP4X1T3_9MICC</name>
<sequence>MSQALRSDTTIIMAQREIITPHTGTQQIGHLTVRILLPRRCSRIPLMVGGRSWSGWQTGAAAARRGSTQTCSTLPRRLGSDPSGHANYATYAVPCCGDKMDYSSTRTRAGRRVSRS</sequence>